<dbReference type="GO" id="GO:0016747">
    <property type="term" value="F:acyltransferase activity, transferring groups other than amino-acyl groups"/>
    <property type="evidence" value="ECO:0007669"/>
    <property type="project" value="InterPro"/>
</dbReference>
<dbReference type="AlphaFoldDB" id="A0A4Q9GQB3"/>
<feature type="domain" description="N-acetyltransferase" evidence="2">
    <location>
        <begin position="8"/>
        <end position="181"/>
    </location>
</feature>
<sequence length="343" mass="37565">MTFTIEQLVIPATVDEAFAEMVRVRNEIEAESVGNHDLSLEPAELLPMYQRSWQPKVALVARVDGRIVGRAIYDTDPPDDPTPVGWISIEVLPDFRRRGIGAALYDALLALAASESKTVLQGESPQKATEGPVLESPTGFGSVPRDSASTRFALARGFSLEQVARMSRLDLPFTPAPLPLAPDYHLESWAGRTPVAFLEAIALLRTRMQTDAPFAGLEPDDNPWTAERVSEEDDALESSPRVTLTTLAVHTATGAASGFTELTVPPELRRPVMQGDTIVLKEHRGHRLGMILKLANLAFLDQHAPGHPSVTTFNAEENRPMLSVNEEIGFVAWGYEGVWKKVL</sequence>
<dbReference type="Pfam" id="PF00583">
    <property type="entry name" value="Acetyltransf_1"/>
    <property type="match status" value="1"/>
</dbReference>
<reference evidence="4" key="1">
    <citation type="submission" date="2019-02" db="EMBL/GenBank/DDBJ databases">
        <title>Glaciihabitans arcticus sp. nov., a psychrotolerant bacterium isolated from polar soil.</title>
        <authorList>
            <person name="Dahal R.H."/>
        </authorList>
    </citation>
    <scope>NUCLEOTIDE SEQUENCE [LARGE SCALE GENOMIC DNA]</scope>
    <source>
        <strain evidence="4">RP-3-7</strain>
    </source>
</reference>
<evidence type="ECO:0000259" key="2">
    <source>
        <dbReference type="PROSITE" id="PS51186"/>
    </source>
</evidence>
<dbReference type="InterPro" id="IPR016181">
    <property type="entry name" value="Acyl_CoA_acyltransferase"/>
</dbReference>
<name>A0A4Q9GQB3_9MICO</name>
<keyword evidence="3" id="KW-0808">Transferase</keyword>
<comment type="caution">
    <text evidence="3">The sequence shown here is derived from an EMBL/GenBank/DDBJ whole genome shotgun (WGS) entry which is preliminary data.</text>
</comment>
<protein>
    <submittedName>
        <fullName evidence="3">N-acetyltransferase</fullName>
    </submittedName>
</protein>
<feature type="region of interest" description="Disordered" evidence="1">
    <location>
        <begin position="121"/>
        <end position="144"/>
    </location>
</feature>
<dbReference type="Proteomes" id="UP000294194">
    <property type="component" value="Unassembled WGS sequence"/>
</dbReference>
<dbReference type="SUPFAM" id="SSF55729">
    <property type="entry name" value="Acyl-CoA N-acyltransferases (Nat)"/>
    <property type="match status" value="2"/>
</dbReference>
<gene>
    <name evidence="3" type="ORF">EYE40_01460</name>
</gene>
<evidence type="ECO:0000256" key="1">
    <source>
        <dbReference type="SAM" id="MobiDB-lite"/>
    </source>
</evidence>
<keyword evidence="4" id="KW-1185">Reference proteome</keyword>
<dbReference type="EMBL" id="SISG01000001">
    <property type="protein sequence ID" value="TBN56164.1"/>
    <property type="molecule type" value="Genomic_DNA"/>
</dbReference>
<accession>A0A4Q9GQB3</accession>
<dbReference type="RefSeq" id="WP_130980274.1">
    <property type="nucleotide sequence ID" value="NZ_SISG01000001.1"/>
</dbReference>
<dbReference type="CDD" id="cd04301">
    <property type="entry name" value="NAT_SF"/>
    <property type="match status" value="1"/>
</dbReference>
<feature type="region of interest" description="Disordered" evidence="1">
    <location>
        <begin position="214"/>
        <end position="237"/>
    </location>
</feature>
<proteinExistence type="predicted"/>
<dbReference type="Gene3D" id="3.40.630.30">
    <property type="match status" value="1"/>
</dbReference>
<organism evidence="3 4">
    <name type="scientific">Glaciihabitans arcticus</name>
    <dbReference type="NCBI Taxonomy" id="2668039"/>
    <lineage>
        <taxon>Bacteria</taxon>
        <taxon>Bacillati</taxon>
        <taxon>Actinomycetota</taxon>
        <taxon>Actinomycetes</taxon>
        <taxon>Micrococcales</taxon>
        <taxon>Microbacteriaceae</taxon>
        <taxon>Glaciihabitans</taxon>
    </lineage>
</organism>
<dbReference type="PROSITE" id="PS51186">
    <property type="entry name" value="GNAT"/>
    <property type="match status" value="1"/>
</dbReference>
<evidence type="ECO:0000313" key="4">
    <source>
        <dbReference type="Proteomes" id="UP000294194"/>
    </source>
</evidence>
<dbReference type="InterPro" id="IPR000182">
    <property type="entry name" value="GNAT_dom"/>
</dbReference>
<evidence type="ECO:0000313" key="3">
    <source>
        <dbReference type="EMBL" id="TBN56164.1"/>
    </source>
</evidence>